<evidence type="ECO:0000313" key="2">
    <source>
        <dbReference type="Proteomes" id="UP000642571"/>
    </source>
</evidence>
<evidence type="ECO:0008006" key="3">
    <source>
        <dbReference type="Google" id="ProtNLM"/>
    </source>
</evidence>
<comment type="caution">
    <text evidence="1">The sequence shown here is derived from an EMBL/GenBank/DDBJ whole genome shotgun (WGS) entry which is preliminary data.</text>
</comment>
<dbReference type="EMBL" id="BMIN01000008">
    <property type="protein sequence ID" value="GGD13563.1"/>
    <property type="molecule type" value="Genomic_DNA"/>
</dbReference>
<organism evidence="1 2">
    <name type="scientific">Pontibacillus salipaludis</name>
    <dbReference type="NCBI Taxonomy" id="1697394"/>
    <lineage>
        <taxon>Bacteria</taxon>
        <taxon>Bacillati</taxon>
        <taxon>Bacillota</taxon>
        <taxon>Bacilli</taxon>
        <taxon>Bacillales</taxon>
        <taxon>Bacillaceae</taxon>
        <taxon>Pontibacillus</taxon>
    </lineage>
</organism>
<proteinExistence type="predicted"/>
<sequence length="114" mass="13065">MKKITIILVVLVVTLLGCSKKEADLPYALSAKQHNIIYVVPKQGNEDKLQWFQEFQNEHMGVNLIAFGLELTQEEYPSLEVTEAPYIYILDQDNIAFEGADFERAKSYLIENVK</sequence>
<dbReference type="Proteomes" id="UP000642571">
    <property type="component" value="Unassembled WGS sequence"/>
</dbReference>
<accession>A0ABQ1Q676</accession>
<keyword evidence="2" id="KW-1185">Reference proteome</keyword>
<gene>
    <name evidence="1" type="ORF">GCM10011389_21480</name>
</gene>
<reference evidence="2" key="1">
    <citation type="journal article" date="2019" name="Int. J. Syst. Evol. Microbiol.">
        <title>The Global Catalogue of Microorganisms (GCM) 10K type strain sequencing project: providing services to taxonomists for standard genome sequencing and annotation.</title>
        <authorList>
            <consortium name="The Broad Institute Genomics Platform"/>
            <consortium name="The Broad Institute Genome Sequencing Center for Infectious Disease"/>
            <person name="Wu L."/>
            <person name="Ma J."/>
        </authorList>
    </citation>
    <scope>NUCLEOTIDE SEQUENCE [LARGE SCALE GENOMIC DNA]</scope>
    <source>
        <strain evidence="2">CGMCC 1.15353</strain>
    </source>
</reference>
<protein>
    <recommendedName>
        <fullName evidence="3">Lipoprotein</fullName>
    </recommendedName>
</protein>
<evidence type="ECO:0000313" key="1">
    <source>
        <dbReference type="EMBL" id="GGD13563.1"/>
    </source>
</evidence>
<dbReference type="RefSeq" id="WP_188653589.1">
    <property type="nucleotide sequence ID" value="NZ_BMIN01000008.1"/>
</dbReference>
<name>A0ABQ1Q676_9BACI</name>
<dbReference type="PROSITE" id="PS51257">
    <property type="entry name" value="PROKAR_LIPOPROTEIN"/>
    <property type="match status" value="1"/>
</dbReference>